<sequence length="67" mass="7513">LVCGVLVHEWIQTALSTISAMDKFVYDYGDSSSLGQFHAGWFSVTIMTGMISMVVQTFFAWRICKLS</sequence>
<feature type="non-terminal residue" evidence="2">
    <location>
        <position position="1"/>
    </location>
</feature>
<proteinExistence type="predicted"/>
<feature type="transmembrane region" description="Helical" evidence="1">
    <location>
        <begin position="39"/>
        <end position="61"/>
    </location>
</feature>
<gene>
    <name evidence="2" type="ORF">POSPLADRAFT_1117337</name>
</gene>
<keyword evidence="1" id="KW-1133">Transmembrane helix</keyword>
<dbReference type="Proteomes" id="UP000194127">
    <property type="component" value="Unassembled WGS sequence"/>
</dbReference>
<evidence type="ECO:0000313" key="3">
    <source>
        <dbReference type="Proteomes" id="UP000194127"/>
    </source>
</evidence>
<dbReference type="AlphaFoldDB" id="A0A1X6MWK0"/>
<evidence type="ECO:0000256" key="1">
    <source>
        <dbReference type="SAM" id="Phobius"/>
    </source>
</evidence>
<dbReference type="OrthoDB" id="2953893at2759"/>
<dbReference type="EMBL" id="KZ110600">
    <property type="protein sequence ID" value="OSX60731.1"/>
    <property type="molecule type" value="Genomic_DNA"/>
</dbReference>
<keyword evidence="1" id="KW-0812">Transmembrane</keyword>
<keyword evidence="1" id="KW-0472">Membrane</keyword>
<dbReference type="GeneID" id="36328433"/>
<feature type="non-terminal residue" evidence="2">
    <location>
        <position position="67"/>
    </location>
</feature>
<reference evidence="2 3" key="1">
    <citation type="submission" date="2017-04" db="EMBL/GenBank/DDBJ databases">
        <title>Genome Sequence of the Model Brown-Rot Fungus Postia placenta SB12.</title>
        <authorList>
            <consortium name="DOE Joint Genome Institute"/>
            <person name="Gaskell J."/>
            <person name="Kersten P."/>
            <person name="Larrondo L.F."/>
            <person name="Canessa P."/>
            <person name="Martinez D."/>
            <person name="Hibbett D."/>
            <person name="Schmoll M."/>
            <person name="Kubicek C.P."/>
            <person name="Martinez A.T."/>
            <person name="Yadav J."/>
            <person name="Master E."/>
            <person name="Magnuson J.K."/>
            <person name="James T."/>
            <person name="Yaver D."/>
            <person name="Berka R."/>
            <person name="Labutti K."/>
            <person name="Lipzen A."/>
            <person name="Aerts A."/>
            <person name="Barry K."/>
            <person name="Henrissat B."/>
            <person name="Blanchette R."/>
            <person name="Grigoriev I."/>
            <person name="Cullen D."/>
        </authorList>
    </citation>
    <scope>NUCLEOTIDE SEQUENCE [LARGE SCALE GENOMIC DNA]</scope>
    <source>
        <strain evidence="2 3">MAD-698-R-SB12</strain>
    </source>
</reference>
<keyword evidence="3" id="KW-1185">Reference proteome</keyword>
<evidence type="ECO:0000313" key="2">
    <source>
        <dbReference type="EMBL" id="OSX60731.1"/>
    </source>
</evidence>
<protein>
    <submittedName>
        <fullName evidence="2">Uncharacterized protein</fullName>
    </submittedName>
</protein>
<name>A0A1X6MWK0_9APHY</name>
<dbReference type="RefSeq" id="XP_024337525.1">
    <property type="nucleotide sequence ID" value="XM_024483484.1"/>
</dbReference>
<organism evidence="2 3">
    <name type="scientific">Postia placenta MAD-698-R-SB12</name>
    <dbReference type="NCBI Taxonomy" id="670580"/>
    <lineage>
        <taxon>Eukaryota</taxon>
        <taxon>Fungi</taxon>
        <taxon>Dikarya</taxon>
        <taxon>Basidiomycota</taxon>
        <taxon>Agaricomycotina</taxon>
        <taxon>Agaricomycetes</taxon>
        <taxon>Polyporales</taxon>
        <taxon>Adustoporiaceae</taxon>
        <taxon>Rhodonia</taxon>
    </lineage>
</organism>
<accession>A0A1X6MWK0</accession>